<reference evidence="1" key="1">
    <citation type="submission" date="2014-12" db="EMBL/GenBank/DDBJ databases">
        <title>Insight into the proteome of Arion vulgaris.</title>
        <authorList>
            <person name="Aradska J."/>
            <person name="Bulat T."/>
            <person name="Smidak R."/>
            <person name="Sarate P."/>
            <person name="Gangsoo J."/>
            <person name="Sialana F."/>
            <person name="Bilban M."/>
            <person name="Lubec G."/>
        </authorList>
    </citation>
    <scope>NUCLEOTIDE SEQUENCE</scope>
    <source>
        <tissue evidence="1">Skin</tissue>
    </source>
</reference>
<organism evidence="1">
    <name type="scientific">Arion vulgaris</name>
    <dbReference type="NCBI Taxonomy" id="1028688"/>
    <lineage>
        <taxon>Eukaryota</taxon>
        <taxon>Metazoa</taxon>
        <taxon>Spiralia</taxon>
        <taxon>Lophotrochozoa</taxon>
        <taxon>Mollusca</taxon>
        <taxon>Gastropoda</taxon>
        <taxon>Heterobranchia</taxon>
        <taxon>Euthyneura</taxon>
        <taxon>Panpulmonata</taxon>
        <taxon>Eupulmonata</taxon>
        <taxon>Stylommatophora</taxon>
        <taxon>Helicina</taxon>
        <taxon>Arionoidea</taxon>
        <taxon>Arionidae</taxon>
        <taxon>Arion</taxon>
    </lineage>
</organism>
<gene>
    <name evidence="1" type="primary">ORF188665</name>
    <name evidence="2" type="synonym">ORF188673</name>
</gene>
<sequence>MVNRFVCLQMQELTSAIVKTIELLPGKHQPVQLHNAIKSIRVPTKSPPLQAMVSQLTTLHLMSH</sequence>
<dbReference type="AlphaFoldDB" id="A0A0B7BHV1"/>
<proteinExistence type="predicted"/>
<protein>
    <submittedName>
        <fullName evidence="1">Uncharacterized protein</fullName>
    </submittedName>
</protein>
<name>A0A0B7BHV1_9EUPU</name>
<dbReference type="EMBL" id="HACG01045638">
    <property type="protein sequence ID" value="CEK92503.1"/>
    <property type="molecule type" value="Transcribed_RNA"/>
</dbReference>
<dbReference type="EMBL" id="HACG01045639">
    <property type="protein sequence ID" value="CEK92504.1"/>
    <property type="molecule type" value="Transcribed_RNA"/>
</dbReference>
<evidence type="ECO:0000313" key="2">
    <source>
        <dbReference type="EMBL" id="CEK92504.1"/>
    </source>
</evidence>
<accession>A0A0B7BHV1</accession>
<evidence type="ECO:0000313" key="1">
    <source>
        <dbReference type="EMBL" id="CEK92503.1"/>
    </source>
</evidence>